<sequence>MGKPVDRDMRDRRMLPGSIPEPSLREWKRSDQRRMYDPSPIAYRLAKDQRGKGVFVGKLTWLVVPLALIAADADAIVIRRTQQDAQYRVDPQTIPALADLPDEGHGTLIAPRWIVTAAHAVSMMQMMPEERYVTLNGKRRAVSRIVVYPDYPAARDGWQKLFGGLKTADPETFAAQYVKAMADMHDIALLELAEPVTDVKPMPVYWGNAKPGILSTVYGAGATGTDVTGAPDNASHRTQLRRAENRLTRTDGQWLRFAFDCGAHAPLLSGATAGGDSGGPVTIDVSGRKYLAGITHGLDATLAEEKKIVPQMQDGSFRMGLCGQTFAATRVAFYKAWLDRTIAGK</sequence>
<dbReference type="PROSITE" id="PS00135">
    <property type="entry name" value="TRYPSIN_SER"/>
    <property type="match status" value="1"/>
</dbReference>
<reference evidence="4 5" key="1">
    <citation type="submission" date="2020-05" db="EMBL/GenBank/DDBJ databases">
        <title>Genome Sequencing of Type Strains.</title>
        <authorList>
            <person name="Lemaire J.F."/>
            <person name="Inderbitzin P."/>
            <person name="Gregorio O.A."/>
            <person name="Collins S.B."/>
            <person name="Wespe N."/>
            <person name="Knight-Connoni V."/>
        </authorList>
    </citation>
    <scope>NUCLEOTIDE SEQUENCE [LARGE SCALE GENOMIC DNA]</scope>
    <source>
        <strain evidence="4 5">DSM 100049</strain>
    </source>
</reference>
<dbReference type="RefSeq" id="WP_175310679.1">
    <property type="nucleotide sequence ID" value="NZ_CBCRYR010000060.1"/>
</dbReference>
<dbReference type="InterPro" id="IPR001314">
    <property type="entry name" value="Peptidase_S1A"/>
</dbReference>
<dbReference type="InterPro" id="IPR051333">
    <property type="entry name" value="CLIP_Serine_Protease"/>
</dbReference>
<dbReference type="SUPFAM" id="SSF50494">
    <property type="entry name" value="Trypsin-like serine proteases"/>
    <property type="match status" value="1"/>
</dbReference>
<comment type="caution">
    <text evidence="4">The sequence shown here is derived from an EMBL/GenBank/DDBJ whole genome shotgun (WGS) entry which is preliminary data.</text>
</comment>
<dbReference type="SMART" id="SM00020">
    <property type="entry name" value="Tryp_SPc"/>
    <property type="match status" value="1"/>
</dbReference>
<dbReference type="InterPro" id="IPR001254">
    <property type="entry name" value="Trypsin_dom"/>
</dbReference>
<evidence type="ECO:0000259" key="3">
    <source>
        <dbReference type="PROSITE" id="PS50240"/>
    </source>
</evidence>
<feature type="compositionally biased region" description="Basic and acidic residues" evidence="2">
    <location>
        <begin position="1"/>
        <end position="14"/>
    </location>
</feature>
<dbReference type="EMBL" id="JABMCH010000049">
    <property type="protein sequence ID" value="NUU45895.1"/>
    <property type="molecule type" value="Genomic_DNA"/>
</dbReference>
<evidence type="ECO:0000256" key="1">
    <source>
        <dbReference type="ARBA" id="ARBA00023157"/>
    </source>
</evidence>
<evidence type="ECO:0000256" key="2">
    <source>
        <dbReference type="SAM" id="MobiDB-lite"/>
    </source>
</evidence>
<dbReference type="PROSITE" id="PS50240">
    <property type="entry name" value="TRYPSIN_DOM"/>
    <property type="match status" value="1"/>
</dbReference>
<protein>
    <submittedName>
        <fullName evidence="4">Trypsin-like serine protease</fullName>
    </submittedName>
</protein>
<keyword evidence="5" id="KW-1185">Reference proteome</keyword>
<dbReference type="PRINTS" id="PR00722">
    <property type="entry name" value="CHYMOTRYPSIN"/>
</dbReference>
<gene>
    <name evidence="4" type="ORF">HP438_02740</name>
</gene>
<dbReference type="Proteomes" id="UP000536441">
    <property type="component" value="Unassembled WGS sequence"/>
</dbReference>
<dbReference type="InterPro" id="IPR009003">
    <property type="entry name" value="Peptidase_S1_PA"/>
</dbReference>
<keyword evidence="4" id="KW-0378">Hydrolase</keyword>
<keyword evidence="1" id="KW-1015">Disulfide bond</keyword>
<keyword evidence="4" id="KW-0645">Protease</keyword>
<dbReference type="GO" id="GO:0006508">
    <property type="term" value="P:proteolysis"/>
    <property type="evidence" value="ECO:0007669"/>
    <property type="project" value="UniProtKB-KW"/>
</dbReference>
<feature type="region of interest" description="Disordered" evidence="2">
    <location>
        <begin position="1"/>
        <end position="31"/>
    </location>
</feature>
<dbReference type="InterPro" id="IPR043504">
    <property type="entry name" value="Peptidase_S1_PA_chymotrypsin"/>
</dbReference>
<name>A0A7Y6B1V6_9SPHN</name>
<evidence type="ECO:0000313" key="5">
    <source>
        <dbReference type="Proteomes" id="UP000536441"/>
    </source>
</evidence>
<dbReference type="InterPro" id="IPR033116">
    <property type="entry name" value="TRYPSIN_SER"/>
</dbReference>
<feature type="domain" description="Peptidase S1" evidence="3">
    <location>
        <begin position="77"/>
        <end position="343"/>
    </location>
</feature>
<dbReference type="Pfam" id="PF00089">
    <property type="entry name" value="Trypsin"/>
    <property type="match status" value="1"/>
</dbReference>
<dbReference type="PANTHER" id="PTHR24260:SF136">
    <property type="entry name" value="GH08193P-RELATED"/>
    <property type="match status" value="1"/>
</dbReference>
<evidence type="ECO:0000313" key="4">
    <source>
        <dbReference type="EMBL" id="NUU45895.1"/>
    </source>
</evidence>
<proteinExistence type="predicted"/>
<accession>A0A7Y6B1V6</accession>
<dbReference type="PANTHER" id="PTHR24260">
    <property type="match status" value="1"/>
</dbReference>
<dbReference type="Gene3D" id="2.40.10.10">
    <property type="entry name" value="Trypsin-like serine proteases"/>
    <property type="match status" value="1"/>
</dbReference>
<dbReference type="AlphaFoldDB" id="A0A7Y6B1V6"/>
<organism evidence="4 5">
    <name type="scientific">Sphingomonas zeae</name>
    <dbReference type="NCBI Taxonomy" id="1646122"/>
    <lineage>
        <taxon>Bacteria</taxon>
        <taxon>Pseudomonadati</taxon>
        <taxon>Pseudomonadota</taxon>
        <taxon>Alphaproteobacteria</taxon>
        <taxon>Sphingomonadales</taxon>
        <taxon>Sphingomonadaceae</taxon>
        <taxon>Sphingomonas</taxon>
    </lineage>
</organism>
<dbReference type="GO" id="GO:0004252">
    <property type="term" value="F:serine-type endopeptidase activity"/>
    <property type="evidence" value="ECO:0007669"/>
    <property type="project" value="InterPro"/>
</dbReference>